<dbReference type="CDD" id="cd00082">
    <property type="entry name" value="HisKA"/>
    <property type="match status" value="1"/>
</dbReference>
<evidence type="ECO:0000259" key="8">
    <source>
        <dbReference type="PROSITE" id="PS50109"/>
    </source>
</evidence>
<evidence type="ECO:0000256" key="4">
    <source>
        <dbReference type="ARBA" id="ARBA00022679"/>
    </source>
</evidence>
<evidence type="ECO:0000256" key="2">
    <source>
        <dbReference type="ARBA" id="ARBA00012438"/>
    </source>
</evidence>
<feature type="domain" description="PAS" evidence="10">
    <location>
        <begin position="34"/>
        <end position="78"/>
    </location>
</feature>
<dbReference type="NCBIfam" id="TIGR00229">
    <property type="entry name" value="sensory_box"/>
    <property type="match status" value="3"/>
</dbReference>
<dbReference type="InterPro" id="IPR013655">
    <property type="entry name" value="PAS_fold_3"/>
</dbReference>
<evidence type="ECO:0000313" key="12">
    <source>
        <dbReference type="EMBL" id="BBO86415.1"/>
    </source>
</evidence>
<dbReference type="SMART" id="SM00086">
    <property type="entry name" value="PAC"/>
    <property type="match status" value="3"/>
</dbReference>
<dbReference type="InterPro" id="IPR036890">
    <property type="entry name" value="HATPase_C_sf"/>
</dbReference>
<evidence type="ECO:0000256" key="5">
    <source>
        <dbReference type="ARBA" id="ARBA00022777"/>
    </source>
</evidence>
<gene>
    <name evidence="12" type="ORF">DSCO28_69810</name>
</gene>
<dbReference type="Pfam" id="PF08447">
    <property type="entry name" value="PAS_3"/>
    <property type="match status" value="1"/>
</dbReference>
<dbReference type="GO" id="GO:0000155">
    <property type="term" value="F:phosphorelay sensor kinase activity"/>
    <property type="evidence" value="ECO:0007669"/>
    <property type="project" value="InterPro"/>
</dbReference>
<dbReference type="Pfam" id="PF00072">
    <property type="entry name" value="Response_reg"/>
    <property type="match status" value="1"/>
</dbReference>
<dbReference type="Gene3D" id="2.10.70.100">
    <property type="match status" value="1"/>
</dbReference>
<keyword evidence="4" id="KW-0808">Transferase</keyword>
<dbReference type="InterPro" id="IPR001610">
    <property type="entry name" value="PAC"/>
</dbReference>
<dbReference type="Pfam" id="PF13426">
    <property type="entry name" value="PAS_9"/>
    <property type="match status" value="2"/>
</dbReference>
<evidence type="ECO:0000259" key="11">
    <source>
        <dbReference type="PROSITE" id="PS50113"/>
    </source>
</evidence>
<evidence type="ECO:0000256" key="1">
    <source>
        <dbReference type="ARBA" id="ARBA00000085"/>
    </source>
</evidence>
<dbReference type="CDD" id="cd00130">
    <property type="entry name" value="PAS"/>
    <property type="match status" value="3"/>
</dbReference>
<dbReference type="Pfam" id="PF02518">
    <property type="entry name" value="HATPase_c"/>
    <property type="match status" value="1"/>
</dbReference>
<keyword evidence="3 6" id="KW-0597">Phosphoprotein</keyword>
<dbReference type="InterPro" id="IPR005467">
    <property type="entry name" value="His_kinase_dom"/>
</dbReference>
<dbReference type="InterPro" id="IPR003594">
    <property type="entry name" value="HATPase_dom"/>
</dbReference>
<reference evidence="12 13" key="1">
    <citation type="submission" date="2019-11" db="EMBL/GenBank/DDBJ databases">
        <title>Comparative genomics of hydrocarbon-degrading Desulfosarcina strains.</title>
        <authorList>
            <person name="Watanabe M."/>
            <person name="Kojima H."/>
            <person name="Fukui M."/>
        </authorList>
    </citation>
    <scope>NUCLEOTIDE SEQUENCE [LARGE SCALE GENOMIC DNA]</scope>
    <source>
        <strain evidence="12 13">28bB2T</strain>
    </source>
</reference>
<evidence type="ECO:0000256" key="3">
    <source>
        <dbReference type="ARBA" id="ARBA00022553"/>
    </source>
</evidence>
<keyword evidence="7" id="KW-0175">Coiled coil</keyword>
<dbReference type="PRINTS" id="PR00344">
    <property type="entry name" value="BCTRLSENSOR"/>
</dbReference>
<feature type="domain" description="PAC" evidence="11">
    <location>
        <begin position="238"/>
        <end position="290"/>
    </location>
</feature>
<comment type="catalytic activity">
    <reaction evidence="1">
        <text>ATP + protein L-histidine = ADP + protein N-phospho-L-histidine.</text>
        <dbReference type="EC" id="2.7.13.3"/>
    </reaction>
</comment>
<dbReference type="SUPFAM" id="SSF55785">
    <property type="entry name" value="PYP-like sensor domain (PAS domain)"/>
    <property type="match status" value="3"/>
</dbReference>
<protein>
    <recommendedName>
        <fullName evidence="2">histidine kinase</fullName>
        <ecNumber evidence="2">2.7.13.3</ecNumber>
    </recommendedName>
</protein>
<dbReference type="Gene3D" id="3.30.450.20">
    <property type="entry name" value="PAS domain"/>
    <property type="match status" value="3"/>
</dbReference>
<dbReference type="InterPro" id="IPR011006">
    <property type="entry name" value="CheY-like_superfamily"/>
</dbReference>
<dbReference type="Proteomes" id="UP000425960">
    <property type="component" value="Chromosome"/>
</dbReference>
<feature type="domain" description="Response regulatory" evidence="9">
    <location>
        <begin position="670"/>
        <end position="786"/>
    </location>
</feature>
<dbReference type="SMART" id="SM00091">
    <property type="entry name" value="PAS"/>
    <property type="match status" value="3"/>
</dbReference>
<feature type="coiled-coil region" evidence="7">
    <location>
        <begin position="274"/>
        <end position="301"/>
    </location>
</feature>
<feature type="coiled-coil region" evidence="7">
    <location>
        <begin position="394"/>
        <end position="424"/>
    </location>
</feature>
<dbReference type="PROSITE" id="PS50110">
    <property type="entry name" value="RESPONSE_REGULATORY"/>
    <property type="match status" value="1"/>
</dbReference>
<dbReference type="Gene3D" id="1.10.287.130">
    <property type="match status" value="1"/>
</dbReference>
<dbReference type="InterPro" id="IPR000700">
    <property type="entry name" value="PAS-assoc_C"/>
</dbReference>
<evidence type="ECO:0000259" key="10">
    <source>
        <dbReference type="PROSITE" id="PS50112"/>
    </source>
</evidence>
<evidence type="ECO:0000256" key="6">
    <source>
        <dbReference type="PROSITE-ProRule" id="PRU00169"/>
    </source>
</evidence>
<accession>A0A5K8A1F9</accession>
<dbReference type="PANTHER" id="PTHR43304">
    <property type="entry name" value="PHYTOCHROME-LIKE PROTEIN CPH1"/>
    <property type="match status" value="1"/>
</dbReference>
<evidence type="ECO:0000259" key="9">
    <source>
        <dbReference type="PROSITE" id="PS50110"/>
    </source>
</evidence>
<evidence type="ECO:0000313" key="13">
    <source>
        <dbReference type="Proteomes" id="UP000425960"/>
    </source>
</evidence>
<dbReference type="InterPro" id="IPR035965">
    <property type="entry name" value="PAS-like_dom_sf"/>
</dbReference>
<feature type="domain" description="PAS" evidence="10">
    <location>
        <begin position="306"/>
        <end position="354"/>
    </location>
</feature>
<dbReference type="SUPFAM" id="SSF52172">
    <property type="entry name" value="CheY-like"/>
    <property type="match status" value="1"/>
</dbReference>
<dbReference type="PROSITE" id="PS50109">
    <property type="entry name" value="HIS_KIN"/>
    <property type="match status" value="1"/>
</dbReference>
<dbReference type="Gene3D" id="3.40.50.2300">
    <property type="match status" value="1"/>
</dbReference>
<evidence type="ECO:0000256" key="7">
    <source>
        <dbReference type="SAM" id="Coils"/>
    </source>
</evidence>
<feature type="domain" description="Histidine kinase" evidence="8">
    <location>
        <begin position="430"/>
        <end position="651"/>
    </location>
</feature>
<dbReference type="AlphaFoldDB" id="A0A5K8A1F9"/>
<dbReference type="InterPro" id="IPR001789">
    <property type="entry name" value="Sig_transdc_resp-reg_receiver"/>
</dbReference>
<dbReference type="EC" id="2.7.13.3" evidence="2"/>
<dbReference type="SMART" id="SM00448">
    <property type="entry name" value="REC"/>
    <property type="match status" value="1"/>
</dbReference>
<sequence>MVRKPTYEELTDRVSALETESKRLKQIEEVFRESAEKYRIMTNTSMDGFAVVDVATIRFLDVNESFSHMVGYSRDELLTMTVSDVDALDTPKEARNRLNNTIAVGMNRFDSRHRCKDGRVIDVEVSNTFLPQSGHILVFLRDITELKQTGEALKSSQKRLEEAMDLAFMAHWELDVPKNIFTFNDRFFSLYGTTVKIEGGYQMQADMYAEEFVYPEDRYVVAEEIKKAIEATNSDFESRLEHRIVRRDGETRNIIVSFGILKDADGNTIKIYGVNQDITKRKRVEEDLRKSEERFRILSQAAFEGIVIHNKGYIINANDQFYEMFGYMPEELKGINAIELVATSDSIEKIKEKIVSGATGPYEAIGIKKDGTQFPMEIRARLMEYNRRTARISVISDLSERKAAEKENKELESKLQQAQKMESIGTLAGGIAHDFNNILSSIIGFTELALDETPSGTIVEDCLQEVFSAGKRAKDLVNQILAFARQSDKRICPIQLVEIIKETLKLIRSATPTTIEIQQDIKSDSIIMGNATQVHQVLMNLCTNAIHAMEDSGGVLKVSLKNVVVDKEDLLTGMNQGSYVEIKVADTGVGIAPELIESIFNPYFTTKEIGEGTGMGLAVVHGIVKSYGGKISVDSQLGRGTTFSICLPVIKRPKTLRANEIEQLPSGTERILFVDDESPIVKMGSRILESIGYTVTTRTSSIEALELFKSKPDSFDLVITDMTMPNLTGDKLVTELMKIRSDIPVILCTGFSKKISYETALEIGIKAFAYKPMVKADLAKTVRKVLDGVKGRAQK</sequence>
<dbReference type="SMART" id="SM00387">
    <property type="entry name" value="HATPase_c"/>
    <property type="match status" value="1"/>
</dbReference>
<feature type="domain" description="PAS" evidence="10">
    <location>
        <begin position="156"/>
        <end position="232"/>
    </location>
</feature>
<dbReference type="PROSITE" id="PS50113">
    <property type="entry name" value="PAC"/>
    <property type="match status" value="1"/>
</dbReference>
<dbReference type="InterPro" id="IPR052162">
    <property type="entry name" value="Sensor_kinase/Photoreceptor"/>
</dbReference>
<keyword evidence="5" id="KW-0418">Kinase</keyword>
<dbReference type="InterPro" id="IPR036097">
    <property type="entry name" value="HisK_dim/P_sf"/>
</dbReference>
<dbReference type="EMBL" id="AP021876">
    <property type="protein sequence ID" value="BBO86415.1"/>
    <property type="molecule type" value="Genomic_DNA"/>
</dbReference>
<dbReference type="SMART" id="SM00388">
    <property type="entry name" value="HisKA"/>
    <property type="match status" value="1"/>
</dbReference>
<dbReference type="InterPro" id="IPR004358">
    <property type="entry name" value="Sig_transdc_His_kin-like_C"/>
</dbReference>
<name>A0A5K8A1F9_9BACT</name>
<dbReference type="PANTHER" id="PTHR43304:SF1">
    <property type="entry name" value="PAC DOMAIN-CONTAINING PROTEIN"/>
    <property type="match status" value="1"/>
</dbReference>
<dbReference type="Gene3D" id="3.30.565.10">
    <property type="entry name" value="Histidine kinase-like ATPase, C-terminal domain"/>
    <property type="match status" value="1"/>
</dbReference>
<dbReference type="KEGG" id="dov:DSCO28_69810"/>
<proteinExistence type="predicted"/>
<dbReference type="RefSeq" id="WP_155313964.1">
    <property type="nucleotide sequence ID" value="NZ_AP021876.1"/>
</dbReference>
<dbReference type="PROSITE" id="PS50112">
    <property type="entry name" value="PAS"/>
    <property type="match status" value="3"/>
</dbReference>
<dbReference type="SUPFAM" id="SSF47384">
    <property type="entry name" value="Homodimeric domain of signal transducing histidine kinase"/>
    <property type="match status" value="1"/>
</dbReference>
<dbReference type="Pfam" id="PF00512">
    <property type="entry name" value="HisKA"/>
    <property type="match status" value="1"/>
</dbReference>
<organism evidence="12 13">
    <name type="scientific">Desulfosarcina ovata subsp. sediminis</name>
    <dbReference type="NCBI Taxonomy" id="885957"/>
    <lineage>
        <taxon>Bacteria</taxon>
        <taxon>Pseudomonadati</taxon>
        <taxon>Thermodesulfobacteriota</taxon>
        <taxon>Desulfobacteria</taxon>
        <taxon>Desulfobacterales</taxon>
        <taxon>Desulfosarcinaceae</taxon>
        <taxon>Desulfosarcina</taxon>
    </lineage>
</organism>
<feature type="modified residue" description="4-aspartylphosphate" evidence="6">
    <location>
        <position position="721"/>
    </location>
</feature>
<dbReference type="SUPFAM" id="SSF55874">
    <property type="entry name" value="ATPase domain of HSP90 chaperone/DNA topoisomerase II/histidine kinase"/>
    <property type="match status" value="1"/>
</dbReference>
<dbReference type="InterPro" id="IPR003661">
    <property type="entry name" value="HisK_dim/P_dom"/>
</dbReference>
<dbReference type="InterPro" id="IPR000014">
    <property type="entry name" value="PAS"/>
</dbReference>